<dbReference type="RefSeq" id="WP_306932767.1">
    <property type="nucleotide sequence ID" value="NZ_JAUTBL010000002.1"/>
</dbReference>
<dbReference type="PIRSF" id="PIRSF035865">
    <property type="entry name" value="UCP035865"/>
    <property type="match status" value="1"/>
</dbReference>
<comment type="caution">
    <text evidence="1">The sequence shown here is derived from an EMBL/GenBank/DDBJ whole genome shotgun (WGS) entry which is preliminary data.</text>
</comment>
<evidence type="ECO:0000313" key="1">
    <source>
        <dbReference type="EMBL" id="MDQ1186037.1"/>
    </source>
</evidence>
<gene>
    <name evidence="1" type="ORF">QE408_003180</name>
</gene>
<proteinExistence type="predicted"/>
<sequence length="382" mass="41186">MGCDVVVEAFLSWTDKARAGDRAKAAKALGTAYVTSALPKDKQAGAYMAMSYLLDDPSPKVRQALADALSCSEDAPRPIIIALAEDQAEIACQVIINSPVLRESDLVDLIGRGSSTTRAMIAARADLSAGVCAAMAEIGGECEVMIMLENLSAQITPFTLRRVSERFGEEPELRSLLLDRDDLPADVRHTLVLLVGEALASAGIVGQVITAARARQIVQDASEAAVTLIAGEASGQERSYLVEHLRRHSQLTPAFLLQLLCTGKLDFFSEAMSNLSGLEERRVRSILATGRNHAVKALYQSSGLSGSALEVFIEATRLWRQAAEMPYGGAIQQVAERLLGTFSNAESDANVYEMMSMIEKLLIVDQRQRARSFAEELIAEAA</sequence>
<accession>A0ABU0UM79</accession>
<reference evidence="1 2" key="1">
    <citation type="submission" date="2023-07" db="EMBL/GenBank/DDBJ databases">
        <title>Functional and genomic diversity of the sorghum phyllosphere microbiome.</title>
        <authorList>
            <person name="Shade A."/>
        </authorList>
    </citation>
    <scope>NUCLEOTIDE SEQUENCE [LARGE SCALE GENOMIC DNA]</scope>
    <source>
        <strain evidence="1 2">SORGH_AS_1126</strain>
    </source>
</reference>
<protein>
    <submittedName>
        <fullName evidence="1">Uncharacterized protein (DUF2336 family)</fullName>
    </submittedName>
</protein>
<organism evidence="1 2">
    <name type="scientific">Agrobacterium larrymoorei</name>
    <dbReference type="NCBI Taxonomy" id="160699"/>
    <lineage>
        <taxon>Bacteria</taxon>
        <taxon>Pseudomonadati</taxon>
        <taxon>Pseudomonadota</taxon>
        <taxon>Alphaproteobacteria</taxon>
        <taxon>Hyphomicrobiales</taxon>
        <taxon>Rhizobiaceae</taxon>
        <taxon>Rhizobium/Agrobacterium group</taxon>
        <taxon>Agrobacterium</taxon>
    </lineage>
</organism>
<keyword evidence="2" id="KW-1185">Reference proteome</keyword>
<name>A0ABU0UM79_9HYPH</name>
<dbReference type="InterPro" id="IPR019285">
    <property type="entry name" value="DUF2336"/>
</dbReference>
<dbReference type="InterPro" id="IPR014598">
    <property type="entry name" value="UCP035865"/>
</dbReference>
<dbReference type="Proteomes" id="UP001224781">
    <property type="component" value="Unassembled WGS sequence"/>
</dbReference>
<dbReference type="EMBL" id="JAUTBL010000002">
    <property type="protein sequence ID" value="MDQ1186037.1"/>
    <property type="molecule type" value="Genomic_DNA"/>
</dbReference>
<evidence type="ECO:0000313" key="2">
    <source>
        <dbReference type="Proteomes" id="UP001224781"/>
    </source>
</evidence>
<dbReference type="Pfam" id="PF10098">
    <property type="entry name" value="DUF2336"/>
    <property type="match status" value="1"/>
</dbReference>